<accession>A0A0A1UDP2</accession>
<dbReference type="KEGG" id="eiv:EIN_340630"/>
<reference evidence="1 2" key="1">
    <citation type="submission" date="2012-10" db="EMBL/GenBank/DDBJ databases">
        <authorList>
            <person name="Zafar N."/>
            <person name="Inman J."/>
            <person name="Hall N."/>
            <person name="Lorenzi H."/>
            <person name="Caler E."/>
        </authorList>
    </citation>
    <scope>NUCLEOTIDE SEQUENCE [LARGE SCALE GENOMIC DNA]</scope>
    <source>
        <strain evidence="1 2">IP1</strain>
    </source>
</reference>
<proteinExistence type="predicted"/>
<dbReference type="VEuPathDB" id="AmoebaDB:EIN_340630"/>
<dbReference type="RefSeq" id="XP_004261496.1">
    <property type="nucleotide sequence ID" value="XM_004261448.1"/>
</dbReference>
<sequence>MTSTNLNFITLKITNPQSGDFVVNHPDTDTLKDLIQSIRDGLNARGTKIDNFCGPCKVPLTTPLKDMKMETLTINVVNSQKYQKTKGVVPKEFVEKEPIKTEKKTTSKIETTTLKTATKVSCHKCRQKRDIVYLCPKNEKHRFCPRCVNGEALKIMEKDGCPVCQNTCQCCLCKKRPSSHVE</sequence>
<gene>
    <name evidence="1" type="ORF">EIN_340630</name>
</gene>
<evidence type="ECO:0000313" key="2">
    <source>
        <dbReference type="Proteomes" id="UP000014680"/>
    </source>
</evidence>
<organism evidence="1 2">
    <name type="scientific">Entamoeba invadens IP1</name>
    <dbReference type="NCBI Taxonomy" id="370355"/>
    <lineage>
        <taxon>Eukaryota</taxon>
        <taxon>Amoebozoa</taxon>
        <taxon>Evosea</taxon>
        <taxon>Archamoebae</taxon>
        <taxon>Mastigamoebida</taxon>
        <taxon>Entamoebidae</taxon>
        <taxon>Entamoeba</taxon>
    </lineage>
</organism>
<dbReference type="EMBL" id="KB206175">
    <property type="protein sequence ID" value="ELP94725.1"/>
    <property type="molecule type" value="Genomic_DNA"/>
</dbReference>
<dbReference type="Proteomes" id="UP000014680">
    <property type="component" value="Unassembled WGS sequence"/>
</dbReference>
<protein>
    <submittedName>
        <fullName evidence="1">Uncharacterized protein</fullName>
    </submittedName>
</protein>
<keyword evidence="2" id="KW-1185">Reference proteome</keyword>
<dbReference type="OrthoDB" id="10682983at2759"/>
<dbReference type="GeneID" id="14893729"/>
<name>A0A0A1UDP2_ENTIV</name>
<evidence type="ECO:0000313" key="1">
    <source>
        <dbReference type="EMBL" id="ELP94725.1"/>
    </source>
</evidence>
<dbReference type="AlphaFoldDB" id="A0A0A1UDP2"/>